<accession>A0ABM8MAF8</accession>
<organism evidence="3 4">
    <name type="scientific">Bathymodiolus thermophilus thioautotrophic gill symbiont</name>
    <dbReference type="NCBI Taxonomy" id="2360"/>
    <lineage>
        <taxon>Bacteria</taxon>
        <taxon>Pseudomonadati</taxon>
        <taxon>Pseudomonadota</taxon>
        <taxon>Gammaproteobacteria</taxon>
        <taxon>sulfur-oxidizing symbionts</taxon>
    </lineage>
</organism>
<proteinExistence type="predicted"/>
<evidence type="ECO:0000313" key="2">
    <source>
        <dbReference type="EMBL" id="CAB5499238.1"/>
    </source>
</evidence>
<evidence type="ECO:0000313" key="4">
    <source>
        <dbReference type="Proteomes" id="UP000626656"/>
    </source>
</evidence>
<keyword evidence="1" id="KW-0472">Membrane</keyword>
<protein>
    <submittedName>
        <fullName evidence="3">Uncharacterized protein</fullName>
    </submittedName>
</protein>
<dbReference type="EMBL" id="CAHJWF010000127">
    <property type="protein sequence ID" value="CAB5499238.1"/>
    <property type="molecule type" value="Genomic_DNA"/>
</dbReference>
<dbReference type="RefSeq" id="WP_273542798.1">
    <property type="nucleotide sequence ID" value="NZ_CAHJWF010000127.1"/>
</dbReference>
<evidence type="ECO:0000256" key="1">
    <source>
        <dbReference type="SAM" id="Phobius"/>
    </source>
</evidence>
<dbReference type="EMBL" id="CAHJWF010000393">
    <property type="protein sequence ID" value="CAB5507255.1"/>
    <property type="molecule type" value="Genomic_DNA"/>
</dbReference>
<gene>
    <name evidence="3" type="ORF">AZO1586I_1799</name>
    <name evidence="2" type="ORF">AZO1586I_457</name>
</gene>
<evidence type="ECO:0000313" key="3">
    <source>
        <dbReference type="EMBL" id="CAB5507255.1"/>
    </source>
</evidence>
<feature type="transmembrane region" description="Helical" evidence="1">
    <location>
        <begin position="6"/>
        <end position="24"/>
    </location>
</feature>
<dbReference type="Proteomes" id="UP000626656">
    <property type="component" value="Unassembled WGS sequence"/>
</dbReference>
<comment type="caution">
    <text evidence="3">The sequence shown here is derived from an EMBL/GenBank/DDBJ whole genome shotgun (WGS) entry which is preliminary data.</text>
</comment>
<reference evidence="3 4" key="1">
    <citation type="submission" date="2020-05" db="EMBL/GenBank/DDBJ databases">
        <authorList>
            <person name="Petersen J."/>
            <person name="Sayavedra L."/>
        </authorList>
    </citation>
    <scope>NUCLEOTIDE SEQUENCE [LARGE SCALE GENOMIC DNA]</scope>
    <source>
        <strain evidence="3">B azoricus SOX ET2 1586I</strain>
    </source>
</reference>
<name>A0ABM8MAF8_9GAMM</name>
<keyword evidence="1" id="KW-0812">Transmembrane</keyword>
<keyword evidence="1" id="KW-1133">Transmembrane helix</keyword>
<keyword evidence="4" id="KW-1185">Reference proteome</keyword>
<sequence>MGLETNEIYFMLSALSVLGFLLILRKISDKQKQNKNNHKHA</sequence>